<dbReference type="AlphaFoldDB" id="A0A0F8Z6S5"/>
<reference evidence="1" key="1">
    <citation type="journal article" date="2015" name="Nature">
        <title>Complex archaea that bridge the gap between prokaryotes and eukaryotes.</title>
        <authorList>
            <person name="Spang A."/>
            <person name="Saw J.H."/>
            <person name="Jorgensen S.L."/>
            <person name="Zaremba-Niedzwiedzka K."/>
            <person name="Martijn J."/>
            <person name="Lind A.E."/>
            <person name="van Eijk R."/>
            <person name="Schleper C."/>
            <person name="Guy L."/>
            <person name="Ettema T.J."/>
        </authorList>
    </citation>
    <scope>NUCLEOTIDE SEQUENCE</scope>
</reference>
<comment type="caution">
    <text evidence="1">The sequence shown here is derived from an EMBL/GenBank/DDBJ whole genome shotgun (WGS) entry which is preliminary data.</text>
</comment>
<dbReference type="EMBL" id="LAZR01052997">
    <property type="protein sequence ID" value="KKK81720.1"/>
    <property type="molecule type" value="Genomic_DNA"/>
</dbReference>
<accession>A0A0F8Z6S5</accession>
<proteinExistence type="predicted"/>
<organism evidence="1">
    <name type="scientific">marine sediment metagenome</name>
    <dbReference type="NCBI Taxonomy" id="412755"/>
    <lineage>
        <taxon>unclassified sequences</taxon>
        <taxon>metagenomes</taxon>
        <taxon>ecological metagenomes</taxon>
    </lineage>
</organism>
<sequence>MNQLTRLQEEVEKLQRQYDEAELTGMGEVCQLTSAEHFVYRKWLATAQVHGLIGLELAFWLSGKVGLEHCENGNGGWPEGVSAAEKVLVTALFGRLSQVLEQRRLL</sequence>
<name>A0A0F8Z6S5_9ZZZZ</name>
<gene>
    <name evidence="1" type="ORF">LCGC14_2810610</name>
</gene>
<protein>
    <submittedName>
        <fullName evidence="1">Uncharacterized protein</fullName>
    </submittedName>
</protein>
<evidence type="ECO:0000313" key="1">
    <source>
        <dbReference type="EMBL" id="KKK81720.1"/>
    </source>
</evidence>